<dbReference type="AlphaFoldDB" id="A0A1C4Z1W7"/>
<keyword evidence="3" id="KW-1185">Reference proteome</keyword>
<evidence type="ECO:0000313" key="2">
    <source>
        <dbReference type="EMBL" id="SCF26904.1"/>
    </source>
</evidence>
<dbReference type="EMBL" id="LT607411">
    <property type="protein sequence ID" value="SCF26904.1"/>
    <property type="molecule type" value="Genomic_DNA"/>
</dbReference>
<proteinExistence type="predicted"/>
<gene>
    <name evidence="2" type="ORF">GA0074695_4993</name>
</gene>
<feature type="region of interest" description="Disordered" evidence="1">
    <location>
        <begin position="1"/>
        <end position="30"/>
    </location>
</feature>
<evidence type="ECO:0000313" key="3">
    <source>
        <dbReference type="Proteomes" id="UP000198242"/>
    </source>
</evidence>
<dbReference type="Proteomes" id="UP000198242">
    <property type="component" value="Chromosome I"/>
</dbReference>
<name>A0A1C4Z1W7_MICVI</name>
<accession>A0A1C4Z1W7</accession>
<reference evidence="3" key="1">
    <citation type="submission" date="2016-06" db="EMBL/GenBank/DDBJ databases">
        <authorList>
            <person name="Varghese N."/>
            <person name="Submissions Spin"/>
        </authorList>
    </citation>
    <scope>NUCLEOTIDE SEQUENCE [LARGE SCALE GENOMIC DNA]</scope>
    <source>
        <strain evidence="3">DSM 43909</strain>
    </source>
</reference>
<sequence length="30" mass="3359">MSDMSERSERIIRRSAVEPHASAERSEAVA</sequence>
<protein>
    <submittedName>
        <fullName evidence="2">Uncharacterized protein</fullName>
    </submittedName>
</protein>
<organism evidence="2 3">
    <name type="scientific">Micromonospora viridifaciens</name>
    <dbReference type="NCBI Taxonomy" id="1881"/>
    <lineage>
        <taxon>Bacteria</taxon>
        <taxon>Bacillati</taxon>
        <taxon>Actinomycetota</taxon>
        <taxon>Actinomycetes</taxon>
        <taxon>Micromonosporales</taxon>
        <taxon>Micromonosporaceae</taxon>
        <taxon>Micromonospora</taxon>
    </lineage>
</organism>
<evidence type="ECO:0000256" key="1">
    <source>
        <dbReference type="SAM" id="MobiDB-lite"/>
    </source>
</evidence>